<evidence type="ECO:0000313" key="4">
    <source>
        <dbReference type="Proteomes" id="UP001254813"/>
    </source>
</evidence>
<feature type="compositionally biased region" description="Basic and acidic residues" evidence="1">
    <location>
        <begin position="118"/>
        <end position="132"/>
    </location>
</feature>
<dbReference type="Proteomes" id="UP001254813">
    <property type="component" value="Unassembled WGS sequence"/>
</dbReference>
<gene>
    <name evidence="3" type="ORF">NDI79_03200</name>
</gene>
<feature type="region of interest" description="Disordered" evidence="1">
    <location>
        <begin position="105"/>
        <end position="132"/>
    </location>
</feature>
<evidence type="ECO:0000256" key="1">
    <source>
        <dbReference type="SAM" id="MobiDB-lite"/>
    </source>
</evidence>
<accession>A0ABU2FXC4</accession>
<name>A0ABU2FXC4_9EURY</name>
<evidence type="ECO:0000256" key="2">
    <source>
        <dbReference type="SAM" id="Phobius"/>
    </source>
</evidence>
<reference evidence="3 4" key="1">
    <citation type="submission" date="2022-06" db="EMBL/GenBank/DDBJ databases">
        <title>Halogeometricum sp. a new haloarchaeum isolate from saline soil.</title>
        <authorList>
            <person name="Strakova D."/>
            <person name="Galisteo C."/>
            <person name="Sanchez-Porro C."/>
            <person name="Ventosa A."/>
        </authorList>
    </citation>
    <scope>NUCLEOTIDE SEQUENCE [LARGE SCALE GENOMIC DNA]</scope>
    <source>
        <strain evidence="4">S3BR25-2</strain>
    </source>
</reference>
<protein>
    <submittedName>
        <fullName evidence="3">Uncharacterized protein</fullName>
    </submittedName>
</protein>
<keyword evidence="2" id="KW-1133">Transmembrane helix</keyword>
<keyword evidence="4" id="KW-1185">Reference proteome</keyword>
<dbReference type="InterPro" id="IPR055946">
    <property type="entry name" value="DUF7524"/>
</dbReference>
<proteinExistence type="predicted"/>
<keyword evidence="2" id="KW-0812">Transmembrane</keyword>
<dbReference type="Pfam" id="PF24368">
    <property type="entry name" value="DUF7524"/>
    <property type="match status" value="1"/>
</dbReference>
<dbReference type="RefSeq" id="WP_310926999.1">
    <property type="nucleotide sequence ID" value="NZ_JAMQOQ010000001.1"/>
</dbReference>
<organism evidence="3 4">
    <name type="scientific">Halogeometricum luteum</name>
    <dbReference type="NCBI Taxonomy" id="2950537"/>
    <lineage>
        <taxon>Archaea</taxon>
        <taxon>Methanobacteriati</taxon>
        <taxon>Methanobacteriota</taxon>
        <taxon>Stenosarchaea group</taxon>
        <taxon>Halobacteria</taxon>
        <taxon>Halobacteriales</taxon>
        <taxon>Haloferacaceae</taxon>
        <taxon>Halogeometricum</taxon>
    </lineage>
</organism>
<feature type="transmembrane region" description="Helical" evidence="2">
    <location>
        <begin position="170"/>
        <end position="189"/>
    </location>
</feature>
<evidence type="ECO:0000313" key="3">
    <source>
        <dbReference type="EMBL" id="MDS0293177.1"/>
    </source>
</evidence>
<feature type="transmembrane region" description="Helical" evidence="2">
    <location>
        <begin position="143"/>
        <end position="164"/>
    </location>
</feature>
<comment type="caution">
    <text evidence="3">The sequence shown here is derived from an EMBL/GenBank/DDBJ whole genome shotgun (WGS) entry which is preliminary data.</text>
</comment>
<keyword evidence="2" id="KW-0472">Membrane</keyword>
<dbReference type="EMBL" id="JAMQOQ010000001">
    <property type="protein sequence ID" value="MDS0293177.1"/>
    <property type="molecule type" value="Genomic_DNA"/>
</dbReference>
<sequence>MTESLRVELNGDGLHAIDAPPSFSAAGEFYVVLENAGQAVHVHLHLDDDLSGVARLDGGNHYVEGGDSQHVHVETSPAAEPVSGTLKVVTGYGAETAYVDVTIEPTPESKPGIDVDEELSKPPQREPEPSLADELRGALPAEVSVPVAALILLVVFVAALVVTVVQNTVVVLSVGVVLGAAAVAALFVLRE</sequence>